<sequence>MLSRRAVNAERWAVGGERENISTTNRHHPFTVFWKFRKNEIISRETIGDNLTCGWREPKEETS</sequence>
<dbReference type="EMBL" id="LHXK01000083">
    <property type="protein sequence ID" value="KXA88748.1"/>
    <property type="molecule type" value="Genomic_DNA"/>
</dbReference>
<gene>
    <name evidence="1" type="ORF">AKJ61_04270</name>
</gene>
<name>A0A133U3J1_9EURY</name>
<dbReference type="Proteomes" id="UP000070184">
    <property type="component" value="Unassembled WGS sequence"/>
</dbReference>
<keyword evidence="2" id="KW-1185">Reference proteome</keyword>
<comment type="caution">
    <text evidence="1">The sequence shown here is derived from an EMBL/GenBank/DDBJ whole genome shotgun (WGS) entry which is preliminary data.</text>
</comment>
<protein>
    <submittedName>
        <fullName evidence="1">Uncharacterized protein</fullName>
    </submittedName>
</protein>
<accession>A0A133U3J1</accession>
<organism evidence="1 2">
    <name type="scientific">candidate division MSBL1 archaeon SCGC-AAA259B11</name>
    <dbReference type="NCBI Taxonomy" id="1698260"/>
    <lineage>
        <taxon>Archaea</taxon>
        <taxon>Methanobacteriati</taxon>
        <taxon>Methanobacteriota</taxon>
        <taxon>candidate division MSBL1</taxon>
    </lineage>
</organism>
<reference evidence="1 2" key="1">
    <citation type="journal article" date="2016" name="Sci. Rep.">
        <title>Metabolic traits of an uncultured archaeal lineage -MSBL1- from brine pools of the Red Sea.</title>
        <authorList>
            <person name="Mwirichia R."/>
            <person name="Alam I."/>
            <person name="Rashid M."/>
            <person name="Vinu M."/>
            <person name="Ba-Alawi W."/>
            <person name="Anthony Kamau A."/>
            <person name="Kamanda Ngugi D."/>
            <person name="Goker M."/>
            <person name="Klenk H.P."/>
            <person name="Bajic V."/>
            <person name="Stingl U."/>
        </authorList>
    </citation>
    <scope>NUCLEOTIDE SEQUENCE [LARGE SCALE GENOMIC DNA]</scope>
    <source>
        <strain evidence="1">SCGC-AAA259B11</strain>
    </source>
</reference>
<evidence type="ECO:0000313" key="2">
    <source>
        <dbReference type="Proteomes" id="UP000070184"/>
    </source>
</evidence>
<dbReference type="AlphaFoldDB" id="A0A133U3J1"/>
<evidence type="ECO:0000313" key="1">
    <source>
        <dbReference type="EMBL" id="KXA88748.1"/>
    </source>
</evidence>
<proteinExistence type="predicted"/>